<evidence type="ECO:0000259" key="4">
    <source>
        <dbReference type="PROSITE" id="PS50949"/>
    </source>
</evidence>
<dbReference type="PANTHER" id="PTHR43537">
    <property type="entry name" value="TRANSCRIPTIONAL REGULATOR, GNTR FAMILY"/>
    <property type="match status" value="1"/>
</dbReference>
<proteinExistence type="predicted"/>
<dbReference type="CDD" id="cd07377">
    <property type="entry name" value="WHTH_GntR"/>
    <property type="match status" value="1"/>
</dbReference>
<dbReference type="InterPro" id="IPR008920">
    <property type="entry name" value="TF_FadR/GntR_C"/>
</dbReference>
<dbReference type="SUPFAM" id="SSF46785">
    <property type="entry name" value="Winged helix' DNA-binding domain"/>
    <property type="match status" value="1"/>
</dbReference>
<dbReference type="SMART" id="SM00345">
    <property type="entry name" value="HTH_GNTR"/>
    <property type="match status" value="1"/>
</dbReference>
<reference evidence="5 6" key="1">
    <citation type="submission" date="2014-09" db="EMBL/GenBank/DDBJ databases">
        <title>Alistipes sp. 627, sp. nov., a novel member of the family Rikenellaceae isolated from human faeces.</title>
        <authorList>
            <person name="Shkoporov A.N."/>
            <person name="Chaplin A.V."/>
            <person name="Motuzova O.V."/>
            <person name="Kafarskaia L.I."/>
            <person name="Khokhlova E.V."/>
            <person name="Efimov B.A."/>
        </authorList>
    </citation>
    <scope>NUCLEOTIDE SEQUENCE [LARGE SCALE GENOMIC DNA]</scope>
    <source>
        <strain evidence="5 6">627</strain>
    </source>
</reference>
<dbReference type="Proteomes" id="UP000030889">
    <property type="component" value="Unassembled WGS sequence"/>
</dbReference>
<dbReference type="Gene3D" id="1.20.120.530">
    <property type="entry name" value="GntR ligand-binding domain-like"/>
    <property type="match status" value="1"/>
</dbReference>
<evidence type="ECO:0000256" key="1">
    <source>
        <dbReference type="ARBA" id="ARBA00023015"/>
    </source>
</evidence>
<dbReference type="PRINTS" id="PR00035">
    <property type="entry name" value="HTHGNTR"/>
</dbReference>
<keyword evidence="1" id="KW-0805">Transcription regulation</keyword>
<dbReference type="InterPro" id="IPR000524">
    <property type="entry name" value="Tscrpt_reg_HTH_GntR"/>
</dbReference>
<evidence type="ECO:0000313" key="6">
    <source>
        <dbReference type="Proteomes" id="UP000030889"/>
    </source>
</evidence>
<evidence type="ECO:0000256" key="2">
    <source>
        <dbReference type="ARBA" id="ARBA00023125"/>
    </source>
</evidence>
<dbReference type="Gene3D" id="1.10.10.10">
    <property type="entry name" value="Winged helix-like DNA-binding domain superfamily/Winged helix DNA-binding domain"/>
    <property type="match status" value="1"/>
</dbReference>
<organism evidence="5 6">
    <name type="scientific">Alistipes inops</name>
    <dbReference type="NCBI Taxonomy" id="1501391"/>
    <lineage>
        <taxon>Bacteria</taxon>
        <taxon>Pseudomonadati</taxon>
        <taxon>Bacteroidota</taxon>
        <taxon>Bacteroidia</taxon>
        <taxon>Bacteroidales</taxon>
        <taxon>Rikenellaceae</taxon>
        <taxon>Alistipes</taxon>
    </lineage>
</organism>
<dbReference type="Pfam" id="PF07729">
    <property type="entry name" value="FCD"/>
    <property type="match status" value="1"/>
</dbReference>
<sequence>MMENPAIRKKSLAEELAARLQEQIAAGIFGIGEKLPPEPELMRIFGVSRSTVREAVRILSDMGLLRVRQGAGTFVVSRNAPDLMTQRLKRADIRELDEVRRILEAAIVEKAAERYTEQDAFRMKAYLSERKEAAETGRLEQCIDADVNFHATIAEATHNEILSGLYRATAIHLRDGFKRIYADTGYLLASQPSHDRLAAFILAHDTRNALKTIRIILEEP</sequence>
<dbReference type="InterPro" id="IPR036390">
    <property type="entry name" value="WH_DNA-bd_sf"/>
</dbReference>
<dbReference type="EMBL" id="JRGF01000010">
    <property type="protein sequence ID" value="KHE41598.1"/>
    <property type="molecule type" value="Genomic_DNA"/>
</dbReference>
<evidence type="ECO:0000256" key="3">
    <source>
        <dbReference type="ARBA" id="ARBA00023163"/>
    </source>
</evidence>
<evidence type="ECO:0000313" key="5">
    <source>
        <dbReference type="EMBL" id="KHE41598.1"/>
    </source>
</evidence>
<dbReference type="Pfam" id="PF00392">
    <property type="entry name" value="GntR"/>
    <property type="match status" value="1"/>
</dbReference>
<protein>
    <submittedName>
        <fullName evidence="5">GntR family transcriptional regulator</fullName>
    </submittedName>
</protein>
<dbReference type="InterPro" id="IPR036388">
    <property type="entry name" value="WH-like_DNA-bd_sf"/>
</dbReference>
<comment type="caution">
    <text evidence="5">The sequence shown here is derived from an EMBL/GenBank/DDBJ whole genome shotgun (WGS) entry which is preliminary data.</text>
</comment>
<keyword evidence="3" id="KW-0804">Transcription</keyword>
<dbReference type="InterPro" id="IPR011711">
    <property type="entry name" value="GntR_C"/>
</dbReference>
<dbReference type="PANTHER" id="PTHR43537:SF47">
    <property type="entry name" value="REGULATORY PROTEIN GNTR HTH"/>
    <property type="match status" value="1"/>
</dbReference>
<name>A0ABR4YHK6_9BACT</name>
<accession>A0ABR4YHK6</accession>
<keyword evidence="2" id="KW-0238">DNA-binding</keyword>
<dbReference type="SMART" id="SM00895">
    <property type="entry name" value="FCD"/>
    <property type="match status" value="1"/>
</dbReference>
<dbReference type="SUPFAM" id="SSF48008">
    <property type="entry name" value="GntR ligand-binding domain-like"/>
    <property type="match status" value="1"/>
</dbReference>
<gene>
    <name evidence="5" type="ORF">LG35_08450</name>
</gene>
<dbReference type="PROSITE" id="PS50949">
    <property type="entry name" value="HTH_GNTR"/>
    <property type="match status" value="1"/>
</dbReference>
<feature type="domain" description="HTH gntR-type" evidence="4">
    <location>
        <begin position="10"/>
        <end position="78"/>
    </location>
</feature>
<keyword evidence="6" id="KW-1185">Reference proteome</keyword>